<evidence type="ECO:0000259" key="1">
    <source>
        <dbReference type="Pfam" id="PF01966"/>
    </source>
</evidence>
<gene>
    <name evidence="2" type="ORF">A3H38_05455</name>
</gene>
<name>A0A1F4RGL3_UNCSA</name>
<organism evidence="2 3">
    <name type="scientific">candidate division WOR-1 bacterium RIFCSPLOWO2_02_FULL_46_20</name>
    <dbReference type="NCBI Taxonomy" id="1802567"/>
    <lineage>
        <taxon>Bacteria</taxon>
        <taxon>Bacillati</taxon>
        <taxon>Saganbacteria</taxon>
    </lineage>
</organism>
<dbReference type="Gene3D" id="1.10.3210.10">
    <property type="entry name" value="Hypothetical protein af1432"/>
    <property type="match status" value="1"/>
</dbReference>
<dbReference type="EMBL" id="METP01000017">
    <property type="protein sequence ID" value="OGC06603.1"/>
    <property type="molecule type" value="Genomic_DNA"/>
</dbReference>
<dbReference type="InterPro" id="IPR006675">
    <property type="entry name" value="HDIG_dom"/>
</dbReference>
<dbReference type="NCBIfam" id="TIGR00277">
    <property type="entry name" value="HDIG"/>
    <property type="match status" value="1"/>
</dbReference>
<reference evidence="2 3" key="1">
    <citation type="journal article" date="2016" name="Nat. Commun.">
        <title>Thousands of microbial genomes shed light on interconnected biogeochemical processes in an aquifer system.</title>
        <authorList>
            <person name="Anantharaman K."/>
            <person name="Brown C.T."/>
            <person name="Hug L.A."/>
            <person name="Sharon I."/>
            <person name="Castelle C.J."/>
            <person name="Probst A.J."/>
            <person name="Thomas B.C."/>
            <person name="Singh A."/>
            <person name="Wilkins M.J."/>
            <person name="Karaoz U."/>
            <person name="Brodie E.L."/>
            <person name="Williams K.H."/>
            <person name="Hubbard S.S."/>
            <person name="Banfield J.F."/>
        </authorList>
    </citation>
    <scope>NUCLEOTIDE SEQUENCE [LARGE SCALE GENOMIC DNA]</scope>
</reference>
<protein>
    <recommendedName>
        <fullName evidence="1">HD domain-containing protein</fullName>
    </recommendedName>
</protein>
<proteinExistence type="predicted"/>
<accession>A0A1F4RGL3</accession>
<dbReference type="InterPro" id="IPR003607">
    <property type="entry name" value="HD/PDEase_dom"/>
</dbReference>
<sequence>MLANIWTRLKQFYCGMFCRYTKADKAFAGSYLNIQEMALFNQLPGFEKKHSVVVARKMLEAIHGKHEFDERKMAKLGLLHDIGKVLEHNSIFTKSVLVIMRFFFPGLYDRLADGGENHPIFKRFYIHKHHGEVGARLLEKIGETSEILSIIAKHDPRHNPFGPETPIEQKILNEADSTY</sequence>
<dbReference type="SUPFAM" id="SSF109604">
    <property type="entry name" value="HD-domain/PDEase-like"/>
    <property type="match status" value="1"/>
</dbReference>
<dbReference type="CDD" id="cd00077">
    <property type="entry name" value="HDc"/>
    <property type="match status" value="1"/>
</dbReference>
<comment type="caution">
    <text evidence="2">The sequence shown here is derived from an EMBL/GenBank/DDBJ whole genome shotgun (WGS) entry which is preliminary data.</text>
</comment>
<feature type="domain" description="HD" evidence="1">
    <location>
        <begin position="50"/>
        <end position="177"/>
    </location>
</feature>
<evidence type="ECO:0000313" key="3">
    <source>
        <dbReference type="Proteomes" id="UP000176938"/>
    </source>
</evidence>
<dbReference type="InterPro" id="IPR006674">
    <property type="entry name" value="HD_domain"/>
</dbReference>
<dbReference type="Pfam" id="PF01966">
    <property type="entry name" value="HD"/>
    <property type="match status" value="1"/>
</dbReference>
<dbReference type="Proteomes" id="UP000176938">
    <property type="component" value="Unassembled WGS sequence"/>
</dbReference>
<evidence type="ECO:0000313" key="2">
    <source>
        <dbReference type="EMBL" id="OGC06603.1"/>
    </source>
</evidence>
<dbReference type="AlphaFoldDB" id="A0A1F4RGL3"/>